<proteinExistence type="predicted"/>
<dbReference type="InterPro" id="IPR014747">
    <property type="entry name" value="Bac_photo_RC_H_C"/>
</dbReference>
<protein>
    <submittedName>
        <fullName evidence="4">PRC and DUF2382 domain-containing protein</fullName>
    </submittedName>
</protein>
<accession>A0A9X2IWF0</accession>
<dbReference type="Pfam" id="PF09557">
    <property type="entry name" value="DUF2382"/>
    <property type="match status" value="1"/>
</dbReference>
<feature type="region of interest" description="Disordered" evidence="1">
    <location>
        <begin position="238"/>
        <end position="277"/>
    </location>
</feature>
<evidence type="ECO:0000313" key="5">
    <source>
        <dbReference type="Proteomes" id="UP001155240"/>
    </source>
</evidence>
<feature type="compositionally biased region" description="Low complexity" evidence="1">
    <location>
        <begin position="130"/>
        <end position="140"/>
    </location>
</feature>
<dbReference type="PANTHER" id="PTHR38463">
    <property type="entry name" value="STRESS RESPONSE PROTEIN YSNF"/>
    <property type="match status" value="1"/>
</dbReference>
<dbReference type="InterPro" id="IPR011033">
    <property type="entry name" value="PRC_barrel-like_sf"/>
</dbReference>
<dbReference type="InterPro" id="IPR019060">
    <property type="entry name" value="DUF2382"/>
</dbReference>
<feature type="region of interest" description="Disordered" evidence="1">
    <location>
        <begin position="106"/>
        <end position="165"/>
    </location>
</feature>
<evidence type="ECO:0000313" key="4">
    <source>
        <dbReference type="EMBL" id="MCM6764549.1"/>
    </source>
</evidence>
<dbReference type="GO" id="GO:0030077">
    <property type="term" value="C:plasma membrane light-harvesting complex"/>
    <property type="evidence" value="ECO:0007669"/>
    <property type="project" value="InterPro"/>
</dbReference>
<organism evidence="4 5">
    <name type="scientific">Rathayibacter rubneri</name>
    <dbReference type="NCBI Taxonomy" id="2950106"/>
    <lineage>
        <taxon>Bacteria</taxon>
        <taxon>Bacillati</taxon>
        <taxon>Actinomycetota</taxon>
        <taxon>Actinomycetes</taxon>
        <taxon>Micrococcales</taxon>
        <taxon>Microbacteriaceae</taxon>
        <taxon>Rathayibacter</taxon>
    </lineage>
</organism>
<dbReference type="AlphaFoldDB" id="A0A9X2IWF0"/>
<reference evidence="4" key="1">
    <citation type="submission" date="2022-06" db="EMBL/GenBank/DDBJ databases">
        <title>Whole genome shotgun sequencing (WGS) of Rathayibacter sp. ZW T2_19, isolated from stored onions (Allium cepa).</title>
        <authorList>
            <person name="Stoll D.A."/>
            <person name="Huch M."/>
        </authorList>
    </citation>
    <scope>NUCLEOTIDE SEQUENCE</scope>
    <source>
        <strain evidence="4">ZW T2_19</strain>
    </source>
</reference>
<evidence type="ECO:0000259" key="2">
    <source>
        <dbReference type="Pfam" id="PF05239"/>
    </source>
</evidence>
<name>A0A9X2IWF0_9MICO</name>
<dbReference type="InterPro" id="IPR052967">
    <property type="entry name" value="Stress_Response_Assoc"/>
</dbReference>
<sequence>MIDTTAIDSIYGSNVYGSDGDKIGSVEQVYLADDTGTPVWATVRTGLFGTKESFVPLEGASFDGDRLTVSYDKSFVKDAPRIDADGALTEEEEAELYRYYNLSGAAASSGSDNVDRSAGYTDGTTGTGTTGVDTNVGRDTSGPTTDDAMTRSEEQLHVGTEQVTTGRARLRKHIVTERESVTVPVSHDEVRVVREPITDANVGSATAGPDLSEEEHEVVLTEDRVVAAKETVPVERVSLGTETVTEQQQVTEDVRHEEIEVDDDGVTPRRDRDRDGL</sequence>
<comment type="caution">
    <text evidence="4">The sequence shown here is derived from an EMBL/GenBank/DDBJ whole genome shotgun (WGS) entry which is preliminary data.</text>
</comment>
<keyword evidence="5" id="KW-1185">Reference proteome</keyword>
<feature type="compositionally biased region" description="Low complexity" evidence="1">
    <location>
        <begin position="241"/>
        <end position="251"/>
    </location>
</feature>
<feature type="domain" description="PRC-barrel" evidence="2">
    <location>
        <begin position="6"/>
        <end position="74"/>
    </location>
</feature>
<dbReference type="Proteomes" id="UP001155240">
    <property type="component" value="Unassembled WGS sequence"/>
</dbReference>
<evidence type="ECO:0000259" key="3">
    <source>
        <dbReference type="Pfam" id="PF09557"/>
    </source>
</evidence>
<evidence type="ECO:0000256" key="1">
    <source>
        <dbReference type="SAM" id="MobiDB-lite"/>
    </source>
</evidence>
<dbReference type="EMBL" id="JAMRYM010000193">
    <property type="protein sequence ID" value="MCM6764549.1"/>
    <property type="molecule type" value="Genomic_DNA"/>
</dbReference>
<feature type="domain" description="DUF2382" evidence="3">
    <location>
        <begin position="149"/>
        <end position="261"/>
    </location>
</feature>
<dbReference type="GO" id="GO:0019684">
    <property type="term" value="P:photosynthesis, light reaction"/>
    <property type="evidence" value="ECO:0007669"/>
    <property type="project" value="InterPro"/>
</dbReference>
<dbReference type="RefSeq" id="WP_251948651.1">
    <property type="nucleotide sequence ID" value="NZ_JAMRYM010000193.1"/>
</dbReference>
<dbReference type="Pfam" id="PF05239">
    <property type="entry name" value="PRC"/>
    <property type="match status" value="1"/>
</dbReference>
<dbReference type="InterPro" id="IPR027275">
    <property type="entry name" value="PRC-brl_dom"/>
</dbReference>
<feature type="compositionally biased region" description="Basic and acidic residues" evidence="1">
    <location>
        <begin position="266"/>
        <end position="277"/>
    </location>
</feature>
<dbReference type="NCBIfam" id="TIGR02271">
    <property type="entry name" value="YsnF/AvaK domain"/>
    <property type="match status" value="1"/>
</dbReference>
<dbReference type="SUPFAM" id="SSF50346">
    <property type="entry name" value="PRC-barrel domain"/>
    <property type="match status" value="1"/>
</dbReference>
<gene>
    <name evidence="4" type="ORF">NB037_19230</name>
</gene>
<dbReference type="Gene3D" id="3.90.50.10">
    <property type="entry name" value="Photosynthetic Reaction Center, subunit H, domain 2"/>
    <property type="match status" value="1"/>
</dbReference>
<dbReference type="PANTHER" id="PTHR38463:SF1">
    <property type="entry name" value="STRESS RESPONSE PROTEIN YSNF"/>
    <property type="match status" value="1"/>
</dbReference>